<dbReference type="PANTHER" id="PTHR35859:SF1">
    <property type="entry name" value="NONSELECTIVE CATION CHANNEL PROTEIN"/>
    <property type="match status" value="1"/>
</dbReference>
<keyword evidence="5" id="KW-0675">Receptor</keyword>
<dbReference type="InterPro" id="IPR056337">
    <property type="entry name" value="LHD_YVC1"/>
</dbReference>
<protein>
    <submittedName>
        <fullName evidence="5">Receptor-activated Ca2+-permeable cation channel</fullName>
    </submittedName>
</protein>
<feature type="transmembrane region" description="Helical" evidence="2">
    <location>
        <begin position="445"/>
        <end position="466"/>
    </location>
</feature>
<sequence length="692" mass="78916">MSTPNRHPPSSPSRPTLSPNPNPNRSHSNSIHRTTSRNTIADALRHARSREEQETLLDENDEPNDDEDDDDDGDEEEELGTGQANGNCGHEQLGIYRTIHRIRRLVIASIDDPYTLEQLKSPHINFVIVRPLVERLYDPGDISTIYCLLVNRYQFLRDQSYQAHHSTVKITRASLCELIAARILRRFDEDNPGRPGLLLLANILVAGFEPFQNAPEEVLEGSHQAARWAKQKRSSTEGKLTALEVAIISESKLFLSSSACQKVIESVYLGRIVYTPMSFIDIIPDQYKRKPISLYDPRKAPILNQYRLIVPRTRNIIEVCQFMILLALYISTLMNRNDEKFTTLEAVFCVYAAGWVLDEFASILEHGWHVHTQNLWSFLDVTFVGIYTVYFALRMHGLARGDLEEGRQALDVLSIAAPILLPRLAFNLMPENMLFLSLRAMMGDFMVLTLLAVWCFAGFLLAMKWLSRWGAPQDGTAPDSITISKWMLWIWFGLDGTGIQRSVDFHLIWGPTMMILFAFLGNTLFLTILVSMLSNTFSKIVADATAEIQFRRAVLTFEGVKSDAIFAYRPPFNILALLLLLPLKPLLSPRYFHKLNVLCVRVLNCPILLLISLHERRNLWHNPKTARRGRKNSLTRHGKSEWWYWTRWNPHGDIQAVFDLEPPKGFIEEIERADEVNDDVLANGILGGGETR</sequence>
<keyword evidence="2" id="KW-1133">Transmembrane helix</keyword>
<feature type="compositionally biased region" description="Acidic residues" evidence="1">
    <location>
        <begin position="54"/>
        <end position="79"/>
    </location>
</feature>
<dbReference type="InterPro" id="IPR052971">
    <property type="entry name" value="TRP_calcium_channel"/>
</dbReference>
<feature type="domain" description="Calcium channel YVC1-like C-terminal transmembrane" evidence="4">
    <location>
        <begin position="322"/>
        <end position="617"/>
    </location>
</feature>
<name>A0A6G1H5Q8_9PEZI</name>
<dbReference type="InterPro" id="IPR056336">
    <property type="entry name" value="YVC1_C"/>
</dbReference>
<evidence type="ECO:0000259" key="4">
    <source>
        <dbReference type="Pfam" id="PF23317"/>
    </source>
</evidence>
<organism evidence="5 6">
    <name type="scientific">Aulographum hederae CBS 113979</name>
    <dbReference type="NCBI Taxonomy" id="1176131"/>
    <lineage>
        <taxon>Eukaryota</taxon>
        <taxon>Fungi</taxon>
        <taxon>Dikarya</taxon>
        <taxon>Ascomycota</taxon>
        <taxon>Pezizomycotina</taxon>
        <taxon>Dothideomycetes</taxon>
        <taxon>Pleosporomycetidae</taxon>
        <taxon>Aulographales</taxon>
        <taxon>Aulographaceae</taxon>
    </lineage>
</organism>
<feature type="transmembrane region" description="Helical" evidence="2">
    <location>
        <begin position="565"/>
        <end position="583"/>
    </location>
</feature>
<keyword evidence="2" id="KW-0812">Transmembrane</keyword>
<dbReference type="EMBL" id="ML977149">
    <property type="protein sequence ID" value="KAF1988387.1"/>
    <property type="molecule type" value="Genomic_DNA"/>
</dbReference>
<dbReference type="Pfam" id="PF23317">
    <property type="entry name" value="YVC1_C"/>
    <property type="match status" value="1"/>
</dbReference>
<feature type="non-terminal residue" evidence="5">
    <location>
        <position position="692"/>
    </location>
</feature>
<evidence type="ECO:0000313" key="5">
    <source>
        <dbReference type="EMBL" id="KAF1988387.1"/>
    </source>
</evidence>
<feature type="domain" description="YVC1 N-terminal linker helical" evidence="3">
    <location>
        <begin position="96"/>
        <end position="289"/>
    </location>
</feature>
<proteinExistence type="predicted"/>
<keyword evidence="6" id="KW-1185">Reference proteome</keyword>
<gene>
    <name evidence="5" type="ORF">K402DRAFT_352455</name>
</gene>
<accession>A0A6G1H5Q8</accession>
<dbReference type="OrthoDB" id="2373987at2759"/>
<evidence type="ECO:0000313" key="6">
    <source>
        <dbReference type="Proteomes" id="UP000800041"/>
    </source>
</evidence>
<feature type="compositionally biased region" description="Basic and acidic residues" evidence="1">
    <location>
        <begin position="43"/>
        <end position="53"/>
    </location>
</feature>
<reference evidence="5" key="1">
    <citation type="journal article" date="2020" name="Stud. Mycol.">
        <title>101 Dothideomycetes genomes: a test case for predicting lifestyles and emergence of pathogens.</title>
        <authorList>
            <person name="Haridas S."/>
            <person name="Albert R."/>
            <person name="Binder M."/>
            <person name="Bloem J."/>
            <person name="Labutti K."/>
            <person name="Salamov A."/>
            <person name="Andreopoulos B."/>
            <person name="Baker S."/>
            <person name="Barry K."/>
            <person name="Bills G."/>
            <person name="Bluhm B."/>
            <person name="Cannon C."/>
            <person name="Castanera R."/>
            <person name="Culley D."/>
            <person name="Daum C."/>
            <person name="Ezra D."/>
            <person name="Gonzalez J."/>
            <person name="Henrissat B."/>
            <person name="Kuo A."/>
            <person name="Liang C."/>
            <person name="Lipzen A."/>
            <person name="Lutzoni F."/>
            <person name="Magnuson J."/>
            <person name="Mondo S."/>
            <person name="Nolan M."/>
            <person name="Ohm R."/>
            <person name="Pangilinan J."/>
            <person name="Park H.-J."/>
            <person name="Ramirez L."/>
            <person name="Alfaro M."/>
            <person name="Sun H."/>
            <person name="Tritt A."/>
            <person name="Yoshinaga Y."/>
            <person name="Zwiers L.-H."/>
            <person name="Turgeon B."/>
            <person name="Goodwin S."/>
            <person name="Spatafora J."/>
            <person name="Crous P."/>
            <person name="Grigoriev I."/>
        </authorList>
    </citation>
    <scope>NUCLEOTIDE SEQUENCE</scope>
    <source>
        <strain evidence="5">CBS 113979</strain>
    </source>
</reference>
<feature type="region of interest" description="Disordered" evidence="1">
    <location>
        <begin position="1"/>
        <end position="89"/>
    </location>
</feature>
<dbReference type="AlphaFoldDB" id="A0A6G1H5Q8"/>
<feature type="transmembrane region" description="Helical" evidence="2">
    <location>
        <begin position="515"/>
        <end position="533"/>
    </location>
</feature>
<dbReference type="Proteomes" id="UP000800041">
    <property type="component" value="Unassembled WGS sequence"/>
</dbReference>
<dbReference type="PANTHER" id="PTHR35859">
    <property type="entry name" value="NONSELECTIVE CATION CHANNEL PROTEIN"/>
    <property type="match status" value="1"/>
</dbReference>
<evidence type="ECO:0000256" key="1">
    <source>
        <dbReference type="SAM" id="MobiDB-lite"/>
    </source>
</evidence>
<evidence type="ECO:0000259" key="3">
    <source>
        <dbReference type="Pfam" id="PF23190"/>
    </source>
</evidence>
<feature type="compositionally biased region" description="Pro residues" evidence="1">
    <location>
        <begin position="1"/>
        <end position="22"/>
    </location>
</feature>
<keyword evidence="2" id="KW-0472">Membrane</keyword>
<evidence type="ECO:0000256" key="2">
    <source>
        <dbReference type="SAM" id="Phobius"/>
    </source>
</evidence>
<dbReference type="Pfam" id="PF23190">
    <property type="entry name" value="LHD_TRPY1"/>
    <property type="match status" value="1"/>
</dbReference>